<dbReference type="InterPro" id="IPR025943">
    <property type="entry name" value="Sigma_54_int_dom_ATP-bd_2"/>
</dbReference>
<dbReference type="GO" id="GO:0005524">
    <property type="term" value="F:ATP binding"/>
    <property type="evidence" value="ECO:0007669"/>
    <property type="project" value="UniProtKB-KW"/>
</dbReference>
<dbReference type="CDD" id="cd00009">
    <property type="entry name" value="AAA"/>
    <property type="match status" value="1"/>
</dbReference>
<sequence length="202" mass="22250">MADSPEMPVIMMAEAGKQKNNSHRHIVEAAVEAVRAGCCNFLIKPPDAEKIESLLDTLLPNHPVQTCDSAEQGIRTLYQIVGKSKKLLQTVVLAKKIAPTSMPVLISGESGTGKELVSYLIHHHSKRTQGPYVRVNCAALSDSLLESELFGHEKGAFTGAYTQRKGRFEMAHGGTLLLDEITETPIRFQAKLLRVLEQQDFE</sequence>
<dbReference type="PANTHER" id="PTHR32071">
    <property type="entry name" value="TRANSCRIPTIONAL REGULATORY PROTEIN"/>
    <property type="match status" value="1"/>
</dbReference>
<dbReference type="InterPro" id="IPR025662">
    <property type="entry name" value="Sigma_54_int_dom_ATP-bd_1"/>
</dbReference>
<organism evidence="4">
    <name type="scientific">marine sediment metagenome</name>
    <dbReference type="NCBI Taxonomy" id="412755"/>
    <lineage>
        <taxon>unclassified sequences</taxon>
        <taxon>metagenomes</taxon>
        <taxon>ecological metagenomes</taxon>
    </lineage>
</organism>
<feature type="domain" description="Sigma-54 factor interaction" evidence="3">
    <location>
        <begin position="80"/>
        <end position="202"/>
    </location>
</feature>
<evidence type="ECO:0000256" key="2">
    <source>
        <dbReference type="ARBA" id="ARBA00022840"/>
    </source>
</evidence>
<dbReference type="SUPFAM" id="SSF52540">
    <property type="entry name" value="P-loop containing nucleoside triphosphate hydrolases"/>
    <property type="match status" value="1"/>
</dbReference>
<dbReference type="AlphaFoldDB" id="X1SKS5"/>
<dbReference type="InterPro" id="IPR027417">
    <property type="entry name" value="P-loop_NTPase"/>
</dbReference>
<proteinExistence type="predicted"/>
<dbReference type="PROSITE" id="PS00676">
    <property type="entry name" value="SIGMA54_INTERACT_2"/>
    <property type="match status" value="1"/>
</dbReference>
<keyword evidence="2" id="KW-0067">ATP-binding</keyword>
<reference evidence="4" key="1">
    <citation type="journal article" date="2014" name="Front. Microbiol.">
        <title>High frequency of phylogenetically diverse reductive dehalogenase-homologous genes in deep subseafloor sedimentary metagenomes.</title>
        <authorList>
            <person name="Kawai M."/>
            <person name="Futagami T."/>
            <person name="Toyoda A."/>
            <person name="Takaki Y."/>
            <person name="Nishi S."/>
            <person name="Hori S."/>
            <person name="Arai W."/>
            <person name="Tsubouchi T."/>
            <person name="Morono Y."/>
            <person name="Uchiyama I."/>
            <person name="Ito T."/>
            <person name="Fujiyama A."/>
            <person name="Inagaki F."/>
            <person name="Takami H."/>
        </authorList>
    </citation>
    <scope>NUCLEOTIDE SEQUENCE</scope>
    <source>
        <strain evidence="4">Expedition CK06-06</strain>
    </source>
</reference>
<dbReference type="Gene3D" id="3.40.50.300">
    <property type="entry name" value="P-loop containing nucleotide triphosphate hydrolases"/>
    <property type="match status" value="1"/>
</dbReference>
<name>X1SKS5_9ZZZZ</name>
<dbReference type="GO" id="GO:0006355">
    <property type="term" value="P:regulation of DNA-templated transcription"/>
    <property type="evidence" value="ECO:0007669"/>
    <property type="project" value="InterPro"/>
</dbReference>
<dbReference type="Pfam" id="PF00158">
    <property type="entry name" value="Sigma54_activat"/>
    <property type="match status" value="1"/>
</dbReference>
<accession>X1SKS5</accession>
<evidence type="ECO:0000313" key="4">
    <source>
        <dbReference type="EMBL" id="GAI93543.1"/>
    </source>
</evidence>
<keyword evidence="1" id="KW-0547">Nucleotide-binding</keyword>
<dbReference type="InterPro" id="IPR002078">
    <property type="entry name" value="Sigma_54_int"/>
</dbReference>
<dbReference type="EMBL" id="BARW01023252">
    <property type="protein sequence ID" value="GAI93543.1"/>
    <property type="molecule type" value="Genomic_DNA"/>
</dbReference>
<feature type="non-terminal residue" evidence="4">
    <location>
        <position position="202"/>
    </location>
</feature>
<evidence type="ECO:0000256" key="1">
    <source>
        <dbReference type="ARBA" id="ARBA00022741"/>
    </source>
</evidence>
<dbReference type="PROSITE" id="PS00675">
    <property type="entry name" value="SIGMA54_INTERACT_1"/>
    <property type="match status" value="1"/>
</dbReference>
<evidence type="ECO:0000259" key="3">
    <source>
        <dbReference type="PROSITE" id="PS50045"/>
    </source>
</evidence>
<protein>
    <recommendedName>
        <fullName evidence="3">Sigma-54 factor interaction domain-containing protein</fullName>
    </recommendedName>
</protein>
<gene>
    <name evidence="4" type="ORF">S12H4_38602</name>
</gene>
<comment type="caution">
    <text evidence="4">The sequence shown here is derived from an EMBL/GenBank/DDBJ whole genome shotgun (WGS) entry which is preliminary data.</text>
</comment>
<dbReference type="PROSITE" id="PS50045">
    <property type="entry name" value="SIGMA54_INTERACT_4"/>
    <property type="match status" value="1"/>
</dbReference>